<accession>A0ABS5BVL8</accession>
<reference evidence="2 3" key="1">
    <citation type="submission" date="2021-04" db="EMBL/GenBank/DDBJ databases">
        <authorList>
            <person name="Ivanova A."/>
        </authorList>
    </citation>
    <scope>NUCLEOTIDE SEQUENCE [LARGE SCALE GENOMIC DNA]</scope>
    <source>
        <strain evidence="2 3">G18</strain>
    </source>
</reference>
<protein>
    <submittedName>
        <fullName evidence="2">Uncharacterized protein</fullName>
    </submittedName>
</protein>
<dbReference type="RefSeq" id="WP_210657083.1">
    <property type="nucleotide sequence ID" value="NZ_JAGKQQ010000001.1"/>
</dbReference>
<evidence type="ECO:0000313" key="3">
    <source>
        <dbReference type="Proteomes" id="UP000676565"/>
    </source>
</evidence>
<evidence type="ECO:0000313" key="2">
    <source>
        <dbReference type="EMBL" id="MBP3957739.1"/>
    </source>
</evidence>
<proteinExistence type="predicted"/>
<name>A0ABS5BVL8_9BACT</name>
<sequence>MSAQMFGEVIPNGISILIGICVTLVGFRVFGKKPGVSEEADRWHAKTGKWLKLLGPVIVLGGLVSLVATTGKYWSRPADGWSRHTTTDGACSVEFPHAPQHEVQSAPGNNGESLNVADTSHNTNYSLTFSDLSAKDAAHPIDEQFDDIRDIFMSASPGGTTPVLLDDRVLVENGFPGREYRIAVGHQFVTRIKVFINGSRVYRAIAVNPPDIELDRKSQRFIGSFRFEIRKP</sequence>
<feature type="transmembrane region" description="Helical" evidence="1">
    <location>
        <begin position="50"/>
        <end position="68"/>
    </location>
</feature>
<keyword evidence="1" id="KW-1133">Transmembrane helix</keyword>
<dbReference type="EMBL" id="JAGKQQ010000001">
    <property type="protein sequence ID" value="MBP3957739.1"/>
    <property type="molecule type" value="Genomic_DNA"/>
</dbReference>
<keyword evidence="1" id="KW-0472">Membrane</keyword>
<comment type="caution">
    <text evidence="2">The sequence shown here is derived from an EMBL/GenBank/DDBJ whole genome shotgun (WGS) entry which is preliminary data.</text>
</comment>
<feature type="transmembrane region" description="Helical" evidence="1">
    <location>
        <begin position="12"/>
        <end position="30"/>
    </location>
</feature>
<dbReference type="Proteomes" id="UP000676565">
    <property type="component" value="Unassembled WGS sequence"/>
</dbReference>
<keyword evidence="3" id="KW-1185">Reference proteome</keyword>
<evidence type="ECO:0000256" key="1">
    <source>
        <dbReference type="SAM" id="Phobius"/>
    </source>
</evidence>
<keyword evidence="1" id="KW-0812">Transmembrane</keyword>
<organism evidence="2 3">
    <name type="scientific">Gemmata palustris</name>
    <dbReference type="NCBI Taxonomy" id="2822762"/>
    <lineage>
        <taxon>Bacteria</taxon>
        <taxon>Pseudomonadati</taxon>
        <taxon>Planctomycetota</taxon>
        <taxon>Planctomycetia</taxon>
        <taxon>Gemmatales</taxon>
        <taxon>Gemmataceae</taxon>
        <taxon>Gemmata</taxon>
    </lineage>
</organism>
<gene>
    <name evidence="2" type="ORF">J8F10_21010</name>
</gene>